<feature type="region of interest" description="Disordered" evidence="1">
    <location>
        <begin position="386"/>
        <end position="406"/>
    </location>
</feature>
<dbReference type="InterPro" id="IPR029071">
    <property type="entry name" value="Ubiquitin-like_domsf"/>
</dbReference>
<feature type="region of interest" description="Disordered" evidence="1">
    <location>
        <begin position="53"/>
        <end position="237"/>
    </location>
</feature>
<sequence length="487" mass="53838">MADLVEPPKKRALPFKRTVPRKQLSAIAAEKTDDDSDLDLFRHSQEVFPEILREVQEDQKEHDRKRRKTSPDGASSQRRRELSAGSPHGAAFPRKASAAMEESDDDLIMDVKGKGKEIIKTRTRSAPRTPVSASATPRTPSSKRGTQIPASGRASRKSHGSPGVPITVLDDDSDYDGGAQTLGSSSSKPRRSSERLNPRRQNPRSNDDDDDPPVEIHPGPKEEADVEEVAPAAEQPDEFSEWVAKAREMQAQQSQQAVVKLFMVSQLPGAAPPILVKRRLNQGVQLLLDVWVANARAKGVEIPDDVASRLFLTWKGNKIYSHSTLASLGVQVDAQGNLKGHDGEGYHRDGLLLEVWTEEAYAAYMEERGRKRGLTLGPEDDLRLAVVGGEEPSPPPPPVQQQPPRRKGIKIVLKAKEHEPLKLTGKDDTTVEALIEAFRAQRSIGPEWDVAIYFDGERLDQECMIADIDVDPDEANQLEVHIKKANR</sequence>
<organism evidence="3 4">
    <name type="scientific">Thermothielavioides terrestris</name>
    <dbReference type="NCBI Taxonomy" id="2587410"/>
    <lineage>
        <taxon>Eukaryota</taxon>
        <taxon>Fungi</taxon>
        <taxon>Dikarya</taxon>
        <taxon>Ascomycota</taxon>
        <taxon>Pezizomycotina</taxon>
        <taxon>Sordariomycetes</taxon>
        <taxon>Sordariomycetidae</taxon>
        <taxon>Sordariales</taxon>
        <taxon>Chaetomiaceae</taxon>
        <taxon>Thermothielavioides</taxon>
    </lineage>
</organism>
<feature type="compositionally biased region" description="Polar residues" evidence="1">
    <location>
        <begin position="131"/>
        <end position="149"/>
    </location>
</feature>
<feature type="compositionally biased region" description="Basic and acidic residues" evidence="1">
    <location>
        <begin position="109"/>
        <end position="120"/>
    </location>
</feature>
<gene>
    <name evidence="3" type="ORF">TT172_LOCUS6230</name>
</gene>
<dbReference type="Gene3D" id="3.10.20.90">
    <property type="entry name" value="Phosphatidylinositol 3-kinase Catalytic Subunit, Chain A, domain 1"/>
    <property type="match status" value="1"/>
</dbReference>
<dbReference type="Proteomes" id="UP000289323">
    <property type="component" value="Unassembled WGS sequence"/>
</dbReference>
<dbReference type="InterPro" id="IPR022617">
    <property type="entry name" value="Rad60/SUMO-like_dom"/>
</dbReference>
<feature type="compositionally biased region" description="Basic and acidic residues" evidence="1">
    <location>
        <begin position="53"/>
        <end position="62"/>
    </location>
</feature>
<accession>A0A446BMR8</accession>
<reference evidence="3 4" key="1">
    <citation type="submission" date="2018-04" db="EMBL/GenBank/DDBJ databases">
        <authorList>
            <person name="Huttner S."/>
            <person name="Dainat J."/>
        </authorList>
    </citation>
    <scope>NUCLEOTIDE SEQUENCE [LARGE SCALE GENOMIC DNA]</scope>
</reference>
<dbReference type="Pfam" id="PF11976">
    <property type="entry name" value="Rad60-SLD"/>
    <property type="match status" value="1"/>
</dbReference>
<dbReference type="AlphaFoldDB" id="A0A446BMR8"/>
<name>A0A446BMR8_9PEZI</name>
<evidence type="ECO:0000259" key="2">
    <source>
        <dbReference type="Pfam" id="PF11976"/>
    </source>
</evidence>
<evidence type="ECO:0000313" key="3">
    <source>
        <dbReference type="EMBL" id="SPQ23811.1"/>
    </source>
</evidence>
<dbReference type="EMBL" id="OUUZ01000011">
    <property type="protein sequence ID" value="SPQ23811.1"/>
    <property type="molecule type" value="Genomic_DNA"/>
</dbReference>
<proteinExistence type="predicted"/>
<evidence type="ECO:0000256" key="1">
    <source>
        <dbReference type="SAM" id="MobiDB-lite"/>
    </source>
</evidence>
<feature type="compositionally biased region" description="Pro residues" evidence="1">
    <location>
        <begin position="392"/>
        <end position="401"/>
    </location>
</feature>
<evidence type="ECO:0000313" key="4">
    <source>
        <dbReference type="Proteomes" id="UP000289323"/>
    </source>
</evidence>
<dbReference type="SUPFAM" id="SSF54236">
    <property type="entry name" value="Ubiquitin-like"/>
    <property type="match status" value="1"/>
</dbReference>
<protein>
    <submittedName>
        <fullName evidence="3">0298bd90-9746-48c0-a059-d85262d9715b</fullName>
    </submittedName>
</protein>
<feature type="domain" description="Rad60/SUMO-like" evidence="2">
    <location>
        <begin position="409"/>
        <end position="475"/>
    </location>
</feature>